<proteinExistence type="predicted"/>
<name>A0AAV5MEF2_9ROSI</name>
<dbReference type="AlphaFoldDB" id="A0AAV5MEF2"/>
<keyword evidence="1" id="KW-0812">Transmembrane</keyword>
<evidence type="ECO:0000313" key="2">
    <source>
        <dbReference type="EMBL" id="GKV47394.1"/>
    </source>
</evidence>
<accession>A0AAV5MEF2</accession>
<dbReference type="EMBL" id="BPVZ01000227">
    <property type="protein sequence ID" value="GKV47394.1"/>
    <property type="molecule type" value="Genomic_DNA"/>
</dbReference>
<feature type="transmembrane region" description="Helical" evidence="1">
    <location>
        <begin position="12"/>
        <end position="38"/>
    </location>
</feature>
<sequence length="40" mass="4477">MDSLYATAPLWSLFPCSIWFFLCFTSMRSLLGGAVLLCTN</sequence>
<organism evidence="2 3">
    <name type="scientific">Rubroshorea leprosula</name>
    <dbReference type="NCBI Taxonomy" id="152421"/>
    <lineage>
        <taxon>Eukaryota</taxon>
        <taxon>Viridiplantae</taxon>
        <taxon>Streptophyta</taxon>
        <taxon>Embryophyta</taxon>
        <taxon>Tracheophyta</taxon>
        <taxon>Spermatophyta</taxon>
        <taxon>Magnoliopsida</taxon>
        <taxon>eudicotyledons</taxon>
        <taxon>Gunneridae</taxon>
        <taxon>Pentapetalae</taxon>
        <taxon>rosids</taxon>
        <taxon>malvids</taxon>
        <taxon>Malvales</taxon>
        <taxon>Dipterocarpaceae</taxon>
        <taxon>Rubroshorea</taxon>
    </lineage>
</organism>
<evidence type="ECO:0000313" key="3">
    <source>
        <dbReference type="Proteomes" id="UP001054252"/>
    </source>
</evidence>
<keyword evidence="3" id="KW-1185">Reference proteome</keyword>
<reference evidence="2 3" key="1">
    <citation type="journal article" date="2021" name="Commun. Biol.">
        <title>The genome of Shorea leprosula (Dipterocarpaceae) highlights the ecological relevance of drought in aseasonal tropical rainforests.</title>
        <authorList>
            <person name="Ng K.K.S."/>
            <person name="Kobayashi M.J."/>
            <person name="Fawcett J.A."/>
            <person name="Hatakeyama M."/>
            <person name="Paape T."/>
            <person name="Ng C.H."/>
            <person name="Ang C.C."/>
            <person name="Tnah L.H."/>
            <person name="Lee C.T."/>
            <person name="Nishiyama T."/>
            <person name="Sese J."/>
            <person name="O'Brien M.J."/>
            <person name="Copetti D."/>
            <person name="Mohd Noor M.I."/>
            <person name="Ong R.C."/>
            <person name="Putra M."/>
            <person name="Sireger I.Z."/>
            <person name="Indrioko S."/>
            <person name="Kosugi Y."/>
            <person name="Izuno A."/>
            <person name="Isagi Y."/>
            <person name="Lee S.L."/>
            <person name="Shimizu K.K."/>
        </authorList>
    </citation>
    <scope>NUCLEOTIDE SEQUENCE [LARGE SCALE GENOMIC DNA]</scope>
    <source>
        <strain evidence="2">214</strain>
    </source>
</reference>
<comment type="caution">
    <text evidence="2">The sequence shown here is derived from an EMBL/GenBank/DDBJ whole genome shotgun (WGS) entry which is preliminary data.</text>
</comment>
<dbReference type="Proteomes" id="UP001054252">
    <property type="component" value="Unassembled WGS sequence"/>
</dbReference>
<gene>
    <name evidence="2" type="ORF">SLEP1_g54301</name>
</gene>
<keyword evidence="1" id="KW-0472">Membrane</keyword>
<protein>
    <submittedName>
        <fullName evidence="2">Uncharacterized protein</fullName>
    </submittedName>
</protein>
<keyword evidence="1" id="KW-1133">Transmembrane helix</keyword>
<evidence type="ECO:0000256" key="1">
    <source>
        <dbReference type="SAM" id="Phobius"/>
    </source>
</evidence>